<dbReference type="GeneID" id="113865924"/>
<name>A0A8B8LNU3_ABRPR</name>
<dbReference type="RefSeq" id="XP_027356534.1">
    <property type="nucleotide sequence ID" value="XM_027500733.1"/>
</dbReference>
<evidence type="ECO:0000313" key="2">
    <source>
        <dbReference type="RefSeq" id="XP_027356534.1"/>
    </source>
</evidence>
<dbReference type="Pfam" id="PF06708">
    <property type="entry name" value="DUF1195"/>
    <property type="match status" value="1"/>
</dbReference>
<dbReference type="KEGG" id="aprc:113865924"/>
<evidence type="ECO:0000313" key="1">
    <source>
        <dbReference type="Proteomes" id="UP000694853"/>
    </source>
</evidence>
<dbReference type="PANTHER" id="PTHR34358:SF7">
    <property type="entry name" value="SUGAR TRANSPORTER"/>
    <property type="match status" value="1"/>
</dbReference>
<dbReference type="OrthoDB" id="2020737at2759"/>
<gene>
    <name evidence="2" type="primary">LOC113865924</name>
</gene>
<dbReference type="InterPro" id="IPR010608">
    <property type="entry name" value="DUF1195"/>
</dbReference>
<dbReference type="Proteomes" id="UP000694853">
    <property type="component" value="Unplaced"/>
</dbReference>
<sequence>MFTGSVTLKWSATNNQDFDSMILQDHDVLEVEEREKVVRHMWDVYSHSNSVRLPKFWSEAFEAAYEELMSDIGGVRDAAVSEIAKMSLCSLPLLLQSQSVVQTITGSRKIKQAKSNMNSTVNSDQ</sequence>
<reference evidence="1" key="1">
    <citation type="journal article" date="2019" name="Toxins">
        <title>Detection of Abrin-Like and Prepropulchellin-Like Toxin Genes and Transcripts Using Whole Genome Sequencing and Full-Length Transcript Sequencing of Abrus precatorius.</title>
        <authorList>
            <person name="Hovde B.T."/>
            <person name="Daligault H.E."/>
            <person name="Hanschen E.R."/>
            <person name="Kunde Y.A."/>
            <person name="Johnson M.B."/>
            <person name="Starkenburg S.R."/>
            <person name="Johnson S.L."/>
        </authorList>
    </citation>
    <scope>NUCLEOTIDE SEQUENCE [LARGE SCALE GENOMIC DNA]</scope>
</reference>
<proteinExistence type="predicted"/>
<keyword evidence="1" id="KW-1185">Reference proteome</keyword>
<accession>A0A8B8LNU3</accession>
<protein>
    <submittedName>
        <fullName evidence="2">Uncharacterized protein LOC113865924</fullName>
    </submittedName>
</protein>
<dbReference type="PANTHER" id="PTHR34358">
    <property type="entry name" value="OS03G0411600 PROTEIN"/>
    <property type="match status" value="1"/>
</dbReference>
<reference evidence="2" key="2">
    <citation type="submission" date="2025-08" db="UniProtKB">
        <authorList>
            <consortium name="RefSeq"/>
        </authorList>
    </citation>
    <scope>IDENTIFICATION</scope>
    <source>
        <tissue evidence="2">Young leaves</tissue>
    </source>
</reference>
<dbReference type="AlphaFoldDB" id="A0A8B8LNU3"/>
<organism evidence="1 2">
    <name type="scientific">Abrus precatorius</name>
    <name type="common">Indian licorice</name>
    <name type="synonym">Glycine abrus</name>
    <dbReference type="NCBI Taxonomy" id="3816"/>
    <lineage>
        <taxon>Eukaryota</taxon>
        <taxon>Viridiplantae</taxon>
        <taxon>Streptophyta</taxon>
        <taxon>Embryophyta</taxon>
        <taxon>Tracheophyta</taxon>
        <taxon>Spermatophyta</taxon>
        <taxon>Magnoliopsida</taxon>
        <taxon>eudicotyledons</taxon>
        <taxon>Gunneridae</taxon>
        <taxon>Pentapetalae</taxon>
        <taxon>rosids</taxon>
        <taxon>fabids</taxon>
        <taxon>Fabales</taxon>
        <taxon>Fabaceae</taxon>
        <taxon>Papilionoideae</taxon>
        <taxon>50 kb inversion clade</taxon>
        <taxon>NPAAA clade</taxon>
        <taxon>indigoferoid/millettioid clade</taxon>
        <taxon>Abreae</taxon>
        <taxon>Abrus</taxon>
    </lineage>
</organism>